<proteinExistence type="predicted"/>
<keyword evidence="3" id="KW-1185">Reference proteome</keyword>
<evidence type="ECO:0000256" key="1">
    <source>
        <dbReference type="SAM" id="MobiDB-lite"/>
    </source>
</evidence>
<feature type="region of interest" description="Disordered" evidence="1">
    <location>
        <begin position="1"/>
        <end position="110"/>
    </location>
</feature>
<feature type="compositionally biased region" description="Basic and acidic residues" evidence="1">
    <location>
        <begin position="68"/>
        <end position="80"/>
    </location>
</feature>
<dbReference type="Proteomes" id="UP000231279">
    <property type="component" value="Unassembled WGS sequence"/>
</dbReference>
<accession>A0A2G9GLH1</accession>
<organism evidence="2 3">
    <name type="scientific">Handroanthus impetiginosus</name>
    <dbReference type="NCBI Taxonomy" id="429701"/>
    <lineage>
        <taxon>Eukaryota</taxon>
        <taxon>Viridiplantae</taxon>
        <taxon>Streptophyta</taxon>
        <taxon>Embryophyta</taxon>
        <taxon>Tracheophyta</taxon>
        <taxon>Spermatophyta</taxon>
        <taxon>Magnoliopsida</taxon>
        <taxon>eudicotyledons</taxon>
        <taxon>Gunneridae</taxon>
        <taxon>Pentapetalae</taxon>
        <taxon>asterids</taxon>
        <taxon>lamiids</taxon>
        <taxon>Lamiales</taxon>
        <taxon>Bignoniaceae</taxon>
        <taxon>Crescentiina</taxon>
        <taxon>Tabebuia alliance</taxon>
        <taxon>Handroanthus</taxon>
    </lineage>
</organism>
<feature type="compositionally biased region" description="Basic and acidic residues" evidence="1">
    <location>
        <begin position="39"/>
        <end position="52"/>
    </location>
</feature>
<dbReference type="EMBL" id="NKXS01004513">
    <property type="protein sequence ID" value="PIN06161.1"/>
    <property type="molecule type" value="Genomic_DNA"/>
</dbReference>
<feature type="compositionally biased region" description="Low complexity" evidence="1">
    <location>
        <begin position="99"/>
        <end position="110"/>
    </location>
</feature>
<evidence type="ECO:0000313" key="2">
    <source>
        <dbReference type="EMBL" id="PIN06161.1"/>
    </source>
</evidence>
<protein>
    <submittedName>
        <fullName evidence="2">Uncharacterized protein</fullName>
    </submittedName>
</protein>
<gene>
    <name evidence="2" type="ORF">CDL12_21297</name>
</gene>
<sequence>MGACSSVPKAMREEATAFPPSEPPKEETPATEAPPAVAVDKEEGGEEKKVVEESDANQSLGTLLVEGEAEKEKESTEPKAEALPVSEPAGGPGEEKPTEAAPPAAVVAAA</sequence>
<dbReference type="AlphaFoldDB" id="A0A2G9GLH1"/>
<comment type="caution">
    <text evidence="2">The sequence shown here is derived from an EMBL/GenBank/DDBJ whole genome shotgun (WGS) entry which is preliminary data.</text>
</comment>
<reference evidence="3" key="1">
    <citation type="journal article" date="2018" name="Gigascience">
        <title>Genome assembly of the Pink Ipe (Handroanthus impetiginosus, Bignoniaceae), a highly valued, ecologically keystone Neotropical timber forest tree.</title>
        <authorList>
            <person name="Silva-Junior O.B."/>
            <person name="Grattapaglia D."/>
            <person name="Novaes E."/>
            <person name="Collevatti R.G."/>
        </authorList>
    </citation>
    <scope>NUCLEOTIDE SEQUENCE [LARGE SCALE GENOMIC DNA]</scope>
    <source>
        <strain evidence="3">cv. UFG-1</strain>
    </source>
</reference>
<evidence type="ECO:0000313" key="3">
    <source>
        <dbReference type="Proteomes" id="UP000231279"/>
    </source>
</evidence>
<name>A0A2G9GLH1_9LAMI</name>